<keyword evidence="3 5" id="KW-1133">Transmembrane helix</keyword>
<feature type="domain" description="NADH:quinone oxidoreductase/Mrp antiporter transmembrane" evidence="7">
    <location>
        <begin position="142"/>
        <end position="451"/>
    </location>
</feature>
<organism evidence="8 9">
    <name type="scientific">Paenibacillus alvei</name>
    <name type="common">Bacillus alvei</name>
    <dbReference type="NCBI Taxonomy" id="44250"/>
    <lineage>
        <taxon>Bacteria</taxon>
        <taxon>Bacillati</taxon>
        <taxon>Bacillota</taxon>
        <taxon>Bacilli</taxon>
        <taxon>Bacillales</taxon>
        <taxon>Paenibacillaceae</taxon>
        <taxon>Paenibacillus</taxon>
    </lineage>
</organism>
<evidence type="ECO:0000256" key="1">
    <source>
        <dbReference type="ARBA" id="ARBA00004651"/>
    </source>
</evidence>
<dbReference type="GO" id="GO:0048038">
    <property type="term" value="F:quinone binding"/>
    <property type="evidence" value="ECO:0007669"/>
    <property type="project" value="UniProtKB-KW"/>
</dbReference>
<feature type="transmembrane region" description="Helical" evidence="5">
    <location>
        <begin position="146"/>
        <end position="165"/>
    </location>
</feature>
<dbReference type="EC" id="7.1.1.-" evidence="5"/>
<dbReference type="InterPro" id="IPR010096">
    <property type="entry name" value="NADH-Q_OxRdtase_suN/2"/>
</dbReference>
<evidence type="ECO:0000256" key="6">
    <source>
        <dbReference type="RuleBase" id="RU000320"/>
    </source>
</evidence>
<feature type="transmembrane region" description="Helical" evidence="5">
    <location>
        <begin position="124"/>
        <end position="140"/>
    </location>
</feature>
<dbReference type="InterPro" id="IPR001750">
    <property type="entry name" value="ND/Mrp_TM"/>
</dbReference>
<dbReference type="PANTHER" id="PTHR22773">
    <property type="entry name" value="NADH DEHYDROGENASE"/>
    <property type="match status" value="1"/>
</dbReference>
<dbReference type="GO" id="GO:0008137">
    <property type="term" value="F:NADH dehydrogenase (ubiquinone) activity"/>
    <property type="evidence" value="ECO:0007669"/>
    <property type="project" value="InterPro"/>
</dbReference>
<evidence type="ECO:0000313" key="9">
    <source>
        <dbReference type="Proteomes" id="UP000304148"/>
    </source>
</evidence>
<dbReference type="GO" id="GO:0050136">
    <property type="term" value="F:NADH dehydrogenase (quinone) (non-electrogenic) activity"/>
    <property type="evidence" value="ECO:0007669"/>
    <property type="project" value="UniProtKB-UniRule"/>
</dbReference>
<dbReference type="HAMAP" id="MF_00445">
    <property type="entry name" value="NDH1_NuoN_1"/>
    <property type="match status" value="1"/>
</dbReference>
<dbReference type="Proteomes" id="UP000304148">
    <property type="component" value="Chromosome"/>
</dbReference>
<feature type="transmembrane region" description="Helical" evidence="5">
    <location>
        <begin position="223"/>
        <end position="247"/>
    </location>
</feature>
<keyword evidence="8" id="KW-0560">Oxidoreductase</keyword>
<proteinExistence type="inferred from homology"/>
<reference evidence="9" key="1">
    <citation type="submission" date="2018-08" db="EMBL/GenBank/DDBJ databases">
        <authorList>
            <person name="Chevrot R."/>
        </authorList>
    </citation>
    <scope>NUCLEOTIDE SEQUENCE [LARGE SCALE GENOMIC DNA]</scope>
</reference>
<dbReference type="GO" id="GO:0005886">
    <property type="term" value="C:plasma membrane"/>
    <property type="evidence" value="ECO:0007669"/>
    <property type="project" value="UniProtKB-SubCell"/>
</dbReference>
<evidence type="ECO:0000256" key="4">
    <source>
        <dbReference type="ARBA" id="ARBA00023136"/>
    </source>
</evidence>
<feature type="transmembrane region" description="Helical" evidence="5">
    <location>
        <begin position="326"/>
        <end position="347"/>
    </location>
</feature>
<accession>A0A383RIY7</accession>
<keyword evidence="5" id="KW-0520">NAD</keyword>
<protein>
    <recommendedName>
        <fullName evidence="5">NADH-quinone oxidoreductase subunit N</fullName>
        <ecNumber evidence="5">7.1.1.-</ecNumber>
    </recommendedName>
    <alternativeName>
        <fullName evidence="5">NADH dehydrogenase I subunit N</fullName>
    </alternativeName>
    <alternativeName>
        <fullName evidence="5">NDH-1 subunit N</fullName>
    </alternativeName>
</protein>
<comment type="catalytic activity">
    <reaction evidence="5">
        <text>a quinone + NADH + 5 H(+)(in) = a quinol + NAD(+) + 4 H(+)(out)</text>
        <dbReference type="Rhea" id="RHEA:57888"/>
        <dbReference type="ChEBI" id="CHEBI:15378"/>
        <dbReference type="ChEBI" id="CHEBI:24646"/>
        <dbReference type="ChEBI" id="CHEBI:57540"/>
        <dbReference type="ChEBI" id="CHEBI:57945"/>
        <dbReference type="ChEBI" id="CHEBI:132124"/>
    </reaction>
</comment>
<evidence type="ECO:0000259" key="7">
    <source>
        <dbReference type="Pfam" id="PF00361"/>
    </source>
</evidence>
<sequence>MEATTVKLLQLGDLALLAPELTLVIAAIVISLIDLALPRRVNRDIIGGLSLLGVLISLGFVVWKLYQRTLLNEEAARSMQLLNQSYRVDDFALLLKIVFLTGTALILLMSIGNIRDKEIPHRGEYYYLLLPAALGAMIMASSGDLITLYVGLELLSITSYILVGLKKNDRKSSEGAFKYAVLGSVASAFILYGMSFVYGMTGSTQLGAIARGLADQVHSFEPLIYVSFLLMLVGFGFKIAAAPFHAWSPDVYAGAPTPVAAFLAVVSKGASLAILFRIFYSLYFGLGANRDMLIYHDFATILLVLAAVSMVIGTTMALKQSNVKRLLALSGIANAGYLLVPIGLDMLDGSWHSSNFSEFLFYLLAYLFTTIGAFAVHTVMERASGHDEMKGYAGLYYRSPWLAVAMTVLVLSLAGIPVTAGFMGKLYIIFGAAASHAVWLSMLMMVTGVISFYFYFGFIRQMYMRAGNEDEVRISITQRAVIALCVLIVLLLGVFPGFVVKVIQHVFSIGVDLLIRM</sequence>
<name>A0A383RIY7_PAEAL</name>
<comment type="function">
    <text evidence="5">NDH-1 shuttles electrons from NADH, via FMN and iron-sulfur (Fe-S) centers, to quinones in the respiratory chain. The immediate electron acceptor for the enzyme in this species is believed to be a menaquinone. Couples the redox reaction to proton translocation (for every two electrons transferred, four hydrogen ions are translocated across the cytoplasmic membrane), and thus conserves the redox energy in a proton gradient.</text>
</comment>
<comment type="subcellular location">
    <subcellularLocation>
        <location evidence="1 5">Cell membrane</location>
        <topology evidence="1 5">Multi-pass membrane protein</topology>
    </subcellularLocation>
    <subcellularLocation>
        <location evidence="6">Membrane</location>
        <topology evidence="6">Multi-pass membrane protein</topology>
    </subcellularLocation>
</comment>
<feature type="transmembrane region" description="Helical" evidence="5">
    <location>
        <begin position="177"/>
        <end position="198"/>
    </location>
</feature>
<keyword evidence="5" id="KW-1003">Cell membrane</keyword>
<keyword evidence="4 5" id="KW-0472">Membrane</keyword>
<feature type="transmembrane region" description="Helical" evidence="5">
    <location>
        <begin position="45"/>
        <end position="66"/>
    </location>
</feature>
<feature type="transmembrane region" description="Helical" evidence="5">
    <location>
        <begin position="91"/>
        <end position="112"/>
    </location>
</feature>
<evidence type="ECO:0000256" key="5">
    <source>
        <dbReference type="HAMAP-Rule" id="MF_00445"/>
    </source>
</evidence>
<feature type="transmembrane region" description="Helical" evidence="5">
    <location>
        <begin position="480"/>
        <end position="503"/>
    </location>
</feature>
<dbReference type="RefSeq" id="WP_138188450.1">
    <property type="nucleotide sequence ID" value="NZ_LS992241.1"/>
</dbReference>
<evidence type="ECO:0000256" key="2">
    <source>
        <dbReference type="ARBA" id="ARBA00022692"/>
    </source>
</evidence>
<evidence type="ECO:0000256" key="3">
    <source>
        <dbReference type="ARBA" id="ARBA00022989"/>
    </source>
</evidence>
<keyword evidence="5" id="KW-0874">Quinone</keyword>
<dbReference type="NCBIfam" id="TIGR01770">
    <property type="entry name" value="NDH_I_N"/>
    <property type="match status" value="1"/>
</dbReference>
<dbReference type="AlphaFoldDB" id="A0A383RIY7"/>
<evidence type="ECO:0000313" key="8">
    <source>
        <dbReference type="EMBL" id="SYX86542.1"/>
    </source>
</evidence>
<dbReference type="GO" id="GO:0042773">
    <property type="term" value="P:ATP synthesis coupled electron transport"/>
    <property type="evidence" value="ECO:0007669"/>
    <property type="project" value="InterPro"/>
</dbReference>
<gene>
    <name evidence="5 8" type="primary">nuoN</name>
    <name evidence="8" type="ORF">PBLR_14968</name>
</gene>
<keyword evidence="5" id="KW-0813">Transport</keyword>
<keyword evidence="2 5" id="KW-0812">Transmembrane</keyword>
<feature type="transmembrane region" description="Helical" evidence="5">
    <location>
        <begin position="359"/>
        <end position="380"/>
    </location>
</feature>
<comment type="similarity">
    <text evidence="5">Belongs to the complex I subunit 2 family.</text>
</comment>
<dbReference type="EMBL" id="LS992241">
    <property type="protein sequence ID" value="SYX86542.1"/>
    <property type="molecule type" value="Genomic_DNA"/>
</dbReference>
<feature type="transmembrane region" description="Helical" evidence="5">
    <location>
        <begin position="426"/>
        <end position="459"/>
    </location>
</feature>
<feature type="transmembrane region" description="Helical" evidence="5">
    <location>
        <begin position="401"/>
        <end position="420"/>
    </location>
</feature>
<keyword evidence="5" id="KW-1278">Translocase</keyword>
<comment type="subunit">
    <text evidence="5">NDH-1 is composed of 14 different subunits. Subunits NuoA, H, J, K, L, M, N constitute the membrane sector of the complex.</text>
</comment>
<feature type="transmembrane region" description="Helical" evidence="5">
    <location>
        <begin position="259"/>
        <end position="280"/>
    </location>
</feature>
<feature type="transmembrane region" description="Helical" evidence="5">
    <location>
        <begin position="14"/>
        <end position="33"/>
    </location>
</feature>
<feature type="transmembrane region" description="Helical" evidence="5">
    <location>
        <begin position="292"/>
        <end position="314"/>
    </location>
</feature>
<dbReference type="Pfam" id="PF00361">
    <property type="entry name" value="Proton_antipo_M"/>
    <property type="match status" value="1"/>
</dbReference>